<organism evidence="2">
    <name type="scientific">marine sediment metagenome</name>
    <dbReference type="NCBI Taxonomy" id="412755"/>
    <lineage>
        <taxon>unclassified sequences</taxon>
        <taxon>metagenomes</taxon>
        <taxon>ecological metagenomes</taxon>
    </lineage>
</organism>
<evidence type="ECO:0000256" key="1">
    <source>
        <dbReference type="SAM" id="MobiDB-lite"/>
    </source>
</evidence>
<evidence type="ECO:0000313" key="2">
    <source>
        <dbReference type="EMBL" id="KKK89176.1"/>
    </source>
</evidence>
<dbReference type="AlphaFoldDB" id="A0A0F9BXK3"/>
<sequence>MGKKGEPIAAPDLLRSRSASRRAQTLDAQEKIFQIHYFIIIERRMHIDDKEKMYESWKDMLPGFSNEVL</sequence>
<feature type="region of interest" description="Disordered" evidence="1">
    <location>
        <begin position="1"/>
        <end position="23"/>
    </location>
</feature>
<proteinExistence type="predicted"/>
<name>A0A0F9BXK3_9ZZZZ</name>
<gene>
    <name evidence="2" type="ORF">LCGC14_2735730</name>
</gene>
<reference evidence="2" key="1">
    <citation type="journal article" date="2015" name="Nature">
        <title>Complex archaea that bridge the gap between prokaryotes and eukaryotes.</title>
        <authorList>
            <person name="Spang A."/>
            <person name="Saw J.H."/>
            <person name="Jorgensen S.L."/>
            <person name="Zaremba-Niedzwiedzka K."/>
            <person name="Martijn J."/>
            <person name="Lind A.E."/>
            <person name="van Eijk R."/>
            <person name="Schleper C."/>
            <person name="Guy L."/>
            <person name="Ettema T.J."/>
        </authorList>
    </citation>
    <scope>NUCLEOTIDE SEQUENCE</scope>
</reference>
<comment type="caution">
    <text evidence="2">The sequence shown here is derived from an EMBL/GenBank/DDBJ whole genome shotgun (WGS) entry which is preliminary data.</text>
</comment>
<dbReference type="EMBL" id="LAZR01049636">
    <property type="protein sequence ID" value="KKK89176.1"/>
    <property type="molecule type" value="Genomic_DNA"/>
</dbReference>
<accession>A0A0F9BXK3</accession>
<protein>
    <submittedName>
        <fullName evidence="2">Uncharacterized protein</fullName>
    </submittedName>
</protein>